<dbReference type="Proteomes" id="UP000321490">
    <property type="component" value="Unassembled WGS sequence"/>
</dbReference>
<keyword evidence="4" id="KW-1185">Reference proteome</keyword>
<protein>
    <submittedName>
        <fullName evidence="3">Thioesterase superfamily protein</fullName>
    </submittedName>
</protein>
<dbReference type="AlphaFoldDB" id="A0A562ISE2"/>
<dbReference type="Pfam" id="PF13622">
    <property type="entry name" value="4HBT_3"/>
    <property type="match status" value="1"/>
</dbReference>
<comment type="caution">
    <text evidence="3">The sequence shown here is derived from an EMBL/GenBank/DDBJ whole genome shotgun (WGS) entry which is preliminary data.</text>
</comment>
<dbReference type="EMBL" id="VLKF01000001">
    <property type="protein sequence ID" value="TWH73643.1"/>
    <property type="molecule type" value="Genomic_DNA"/>
</dbReference>
<name>A0A562ISE2_9ACTN</name>
<proteinExistence type="predicted"/>
<dbReference type="InterPro" id="IPR049450">
    <property type="entry name" value="ACOT8-like_C"/>
</dbReference>
<dbReference type="Pfam" id="PF20789">
    <property type="entry name" value="4HBT_3C"/>
    <property type="match status" value="1"/>
</dbReference>
<dbReference type="InterPro" id="IPR049449">
    <property type="entry name" value="TesB_ACOT8-like_N"/>
</dbReference>
<evidence type="ECO:0000313" key="3">
    <source>
        <dbReference type="EMBL" id="TWH73643.1"/>
    </source>
</evidence>
<gene>
    <name evidence="3" type="ORF">JD78_02167</name>
</gene>
<dbReference type="OrthoDB" id="1413770at2"/>
<dbReference type="SUPFAM" id="SSF54637">
    <property type="entry name" value="Thioesterase/thiol ester dehydrase-isomerase"/>
    <property type="match status" value="2"/>
</dbReference>
<dbReference type="Gene3D" id="2.40.160.210">
    <property type="entry name" value="Acyl-CoA thioesterase, double hotdog domain"/>
    <property type="match status" value="1"/>
</dbReference>
<accession>A0A562ISE2</accession>
<evidence type="ECO:0000259" key="2">
    <source>
        <dbReference type="Pfam" id="PF20789"/>
    </source>
</evidence>
<dbReference type="RefSeq" id="WP_153361649.1">
    <property type="nucleotide sequence ID" value="NZ_ML762512.1"/>
</dbReference>
<reference evidence="3 4" key="1">
    <citation type="submission" date="2019-07" db="EMBL/GenBank/DDBJ databases">
        <title>R&amp;d 2014.</title>
        <authorList>
            <person name="Klenk H.-P."/>
        </authorList>
    </citation>
    <scope>NUCLEOTIDE SEQUENCE [LARGE SCALE GENOMIC DNA]</scope>
    <source>
        <strain evidence="3 4">DSM 45764</strain>
    </source>
</reference>
<evidence type="ECO:0000313" key="4">
    <source>
        <dbReference type="Proteomes" id="UP000321490"/>
    </source>
</evidence>
<sequence length="257" mass="27127">MDVEAFYLPLGDNRFSPTRATESPWDADAQHGGPPSALLAHLAAGATGDGLRAARVSVDFLGAIPRRELTVEVSAVRPGRRIALTEAAMSVDGRTVAVARVWSIATGPTPPVVTELSPPPAVPTANDLFLPHLPDWGYGQALDWRYTAGSPDRPGAADVWTRVRLPLVAGRPLTGLDRTLIAADAANGISAELPISSWFSIPPGMTTHLTREPDGDWVHLSCRSTIAADGIGLCLGTLSDARGEIGQVAQPLLVQQR</sequence>
<dbReference type="InterPro" id="IPR042171">
    <property type="entry name" value="Acyl-CoA_hotdog"/>
</dbReference>
<feature type="domain" description="Acyl-CoA thioesterase-like N-terminal HotDog" evidence="1">
    <location>
        <begin position="22"/>
        <end position="102"/>
    </location>
</feature>
<dbReference type="InterPro" id="IPR029069">
    <property type="entry name" value="HotDog_dom_sf"/>
</dbReference>
<feature type="domain" description="Acyl-CoA thioesterase-like C-terminal" evidence="2">
    <location>
        <begin position="130"/>
        <end position="254"/>
    </location>
</feature>
<evidence type="ECO:0000259" key="1">
    <source>
        <dbReference type="Pfam" id="PF13622"/>
    </source>
</evidence>
<organism evidence="3 4">
    <name type="scientific">Modestobacter roseus</name>
    <dbReference type="NCBI Taxonomy" id="1181884"/>
    <lineage>
        <taxon>Bacteria</taxon>
        <taxon>Bacillati</taxon>
        <taxon>Actinomycetota</taxon>
        <taxon>Actinomycetes</taxon>
        <taxon>Geodermatophilales</taxon>
        <taxon>Geodermatophilaceae</taxon>
        <taxon>Modestobacter</taxon>
    </lineage>
</organism>